<dbReference type="EC" id="2.7.9.2" evidence="5"/>
<dbReference type="GO" id="GO:0006094">
    <property type="term" value="P:gluconeogenesis"/>
    <property type="evidence" value="ECO:0007669"/>
    <property type="project" value="UniProtKB-UniPathway"/>
</dbReference>
<dbReference type="Gene3D" id="3.30.470.20">
    <property type="entry name" value="ATP-grasp fold, B domain"/>
    <property type="match status" value="1"/>
</dbReference>
<name>A0A1F5EE16_9BACT</name>
<dbReference type="SUPFAM" id="SSF56059">
    <property type="entry name" value="Glutathione synthetase ATP-binding domain-like"/>
    <property type="match status" value="1"/>
</dbReference>
<evidence type="ECO:0000256" key="6">
    <source>
        <dbReference type="ARBA" id="ARBA00021623"/>
    </source>
</evidence>
<evidence type="ECO:0000256" key="10">
    <source>
        <dbReference type="ARBA" id="ARBA00022777"/>
    </source>
</evidence>
<dbReference type="InterPro" id="IPR013815">
    <property type="entry name" value="ATP_grasp_subdomain_1"/>
</dbReference>
<evidence type="ECO:0000256" key="9">
    <source>
        <dbReference type="ARBA" id="ARBA00022741"/>
    </source>
</evidence>
<evidence type="ECO:0000256" key="8">
    <source>
        <dbReference type="ARBA" id="ARBA00022723"/>
    </source>
</evidence>
<evidence type="ECO:0000313" key="16">
    <source>
        <dbReference type="EMBL" id="OGD65605.1"/>
    </source>
</evidence>
<dbReference type="STRING" id="1797472.A2215_03255"/>
<evidence type="ECO:0000256" key="7">
    <source>
        <dbReference type="ARBA" id="ARBA00022679"/>
    </source>
</evidence>
<dbReference type="EMBL" id="MEZY01000009">
    <property type="protein sequence ID" value="OGD65605.1"/>
    <property type="molecule type" value="Genomic_DNA"/>
</dbReference>
<dbReference type="AlphaFoldDB" id="A0A1F5EE16"/>
<keyword evidence="9" id="KW-0547">Nucleotide-binding</keyword>
<dbReference type="PANTHER" id="PTHR43030:SF1">
    <property type="entry name" value="PHOSPHOENOLPYRUVATE SYNTHASE"/>
    <property type="match status" value="1"/>
</dbReference>
<protein>
    <recommendedName>
        <fullName evidence="6">Phosphoenolpyruvate synthase</fullName>
        <ecNumber evidence="5">2.7.9.2</ecNumber>
    </recommendedName>
    <alternativeName>
        <fullName evidence="13">Pyruvate, water dikinase</fullName>
    </alternativeName>
</protein>
<keyword evidence="7" id="KW-0808">Transferase</keyword>
<keyword evidence="12" id="KW-0460">Magnesium</keyword>
<proteinExistence type="inferred from homology"/>
<sequence>MEFTKKFEQLSKNDADIAGGKGASLGEMMQAGIPVPPGFVVLASSFDKFVSDTQIDAEIDAQLKKVNVKEIESVEKASEVIRGLIDSQEMPKEIEKEILHQFELLHSEFVAVRSSATAEDASDASWAGELDSYLNATQKTVVDYAKKCWGSIFTLRAIFYRIEKKLHKHNISVAVVVQKMVNSEVSGVCFTVHPVTTDPNQMIIEAGYGLGEAIVGGLITPDSYVIHKKEGKIIDKNMSSQEMMIVRGEKGDTNEVGVVKIKQEKQKLDDKKILALSEICKNIEKHYGQPQDIEWALEKGKLYIVQSRPITTL</sequence>
<dbReference type="Gene3D" id="3.30.1490.20">
    <property type="entry name" value="ATP-grasp fold, A domain"/>
    <property type="match status" value="1"/>
</dbReference>
<dbReference type="InterPro" id="IPR006319">
    <property type="entry name" value="PEP_synth"/>
</dbReference>
<comment type="similarity">
    <text evidence="4">Belongs to the PEP-utilizing enzyme family.</text>
</comment>
<dbReference type="Pfam" id="PF01326">
    <property type="entry name" value="PPDK_N"/>
    <property type="match status" value="1"/>
</dbReference>
<reference evidence="16 17" key="1">
    <citation type="journal article" date="2016" name="Nat. Commun.">
        <title>Thousands of microbial genomes shed light on interconnected biogeochemical processes in an aquifer system.</title>
        <authorList>
            <person name="Anantharaman K."/>
            <person name="Brown C.T."/>
            <person name="Hug L.A."/>
            <person name="Sharon I."/>
            <person name="Castelle C.J."/>
            <person name="Probst A.J."/>
            <person name="Thomas B.C."/>
            <person name="Singh A."/>
            <person name="Wilkins M.J."/>
            <person name="Karaoz U."/>
            <person name="Brodie E.L."/>
            <person name="Williams K.H."/>
            <person name="Hubbard S.S."/>
            <person name="Banfield J.F."/>
        </authorList>
    </citation>
    <scope>NUCLEOTIDE SEQUENCE [LARGE SCALE GENOMIC DNA]</scope>
</reference>
<evidence type="ECO:0000259" key="15">
    <source>
        <dbReference type="Pfam" id="PF01326"/>
    </source>
</evidence>
<evidence type="ECO:0000256" key="12">
    <source>
        <dbReference type="ARBA" id="ARBA00022842"/>
    </source>
</evidence>
<comment type="caution">
    <text evidence="16">The sequence shown here is derived from an EMBL/GenBank/DDBJ whole genome shotgun (WGS) entry which is preliminary data.</text>
</comment>
<evidence type="ECO:0000256" key="4">
    <source>
        <dbReference type="ARBA" id="ARBA00007837"/>
    </source>
</evidence>
<dbReference type="UniPathway" id="UPA00138"/>
<accession>A0A1F5EE16</accession>
<gene>
    <name evidence="16" type="ORF">A2215_03255</name>
</gene>
<dbReference type="GO" id="GO:0046872">
    <property type="term" value="F:metal ion binding"/>
    <property type="evidence" value="ECO:0007669"/>
    <property type="project" value="UniProtKB-KW"/>
</dbReference>
<dbReference type="PANTHER" id="PTHR43030">
    <property type="entry name" value="PHOSPHOENOLPYRUVATE SYNTHASE"/>
    <property type="match status" value="1"/>
</dbReference>
<dbReference type="GO" id="GO:0008986">
    <property type="term" value="F:pyruvate, water dikinase activity"/>
    <property type="evidence" value="ECO:0007669"/>
    <property type="project" value="UniProtKB-EC"/>
</dbReference>
<evidence type="ECO:0000313" key="17">
    <source>
        <dbReference type="Proteomes" id="UP000178583"/>
    </source>
</evidence>
<dbReference type="InterPro" id="IPR002192">
    <property type="entry name" value="PPDK_AMP/ATP-bd"/>
</dbReference>
<evidence type="ECO:0000256" key="1">
    <source>
        <dbReference type="ARBA" id="ARBA00001946"/>
    </source>
</evidence>
<evidence type="ECO:0000256" key="11">
    <source>
        <dbReference type="ARBA" id="ARBA00022840"/>
    </source>
</evidence>
<comment type="function">
    <text evidence="2">Catalyzes the phosphorylation of pyruvate to phosphoenolpyruvate.</text>
</comment>
<dbReference type="GO" id="GO:0005524">
    <property type="term" value="F:ATP binding"/>
    <property type="evidence" value="ECO:0007669"/>
    <property type="project" value="UniProtKB-KW"/>
</dbReference>
<organism evidence="16 17">
    <name type="scientific">Candidatus Berkelbacteria bacterium RIFOXYA2_FULL_43_10</name>
    <dbReference type="NCBI Taxonomy" id="1797472"/>
    <lineage>
        <taxon>Bacteria</taxon>
        <taxon>Candidatus Berkelbacteria</taxon>
    </lineage>
</organism>
<evidence type="ECO:0000256" key="14">
    <source>
        <dbReference type="ARBA" id="ARBA00047700"/>
    </source>
</evidence>
<evidence type="ECO:0000256" key="13">
    <source>
        <dbReference type="ARBA" id="ARBA00033470"/>
    </source>
</evidence>
<dbReference type="Proteomes" id="UP000178583">
    <property type="component" value="Unassembled WGS sequence"/>
</dbReference>
<evidence type="ECO:0000256" key="2">
    <source>
        <dbReference type="ARBA" id="ARBA00002988"/>
    </source>
</evidence>
<keyword evidence="10" id="KW-0418">Kinase</keyword>
<evidence type="ECO:0000256" key="5">
    <source>
        <dbReference type="ARBA" id="ARBA00011996"/>
    </source>
</evidence>
<comment type="cofactor">
    <cofactor evidence="1">
        <name>Mg(2+)</name>
        <dbReference type="ChEBI" id="CHEBI:18420"/>
    </cofactor>
</comment>
<comment type="pathway">
    <text evidence="3">Carbohydrate biosynthesis; gluconeogenesis.</text>
</comment>
<feature type="domain" description="Pyruvate phosphate dikinase AMP/ATP-binding" evidence="15">
    <location>
        <begin position="16"/>
        <end position="312"/>
    </location>
</feature>
<keyword evidence="11" id="KW-0067">ATP-binding</keyword>
<evidence type="ECO:0000256" key="3">
    <source>
        <dbReference type="ARBA" id="ARBA00004742"/>
    </source>
</evidence>
<comment type="catalytic activity">
    <reaction evidence="14">
        <text>pyruvate + ATP + H2O = phosphoenolpyruvate + AMP + phosphate + 2 H(+)</text>
        <dbReference type="Rhea" id="RHEA:11364"/>
        <dbReference type="ChEBI" id="CHEBI:15361"/>
        <dbReference type="ChEBI" id="CHEBI:15377"/>
        <dbReference type="ChEBI" id="CHEBI:15378"/>
        <dbReference type="ChEBI" id="CHEBI:30616"/>
        <dbReference type="ChEBI" id="CHEBI:43474"/>
        <dbReference type="ChEBI" id="CHEBI:58702"/>
        <dbReference type="ChEBI" id="CHEBI:456215"/>
        <dbReference type="EC" id="2.7.9.2"/>
    </reaction>
</comment>
<keyword evidence="8" id="KW-0479">Metal-binding</keyword>